<feature type="compositionally biased region" description="Polar residues" evidence="2">
    <location>
        <begin position="49"/>
        <end position="65"/>
    </location>
</feature>
<comment type="caution">
    <text evidence="4">The sequence shown here is derived from an EMBL/GenBank/DDBJ whole genome shotgun (WGS) entry which is preliminary data.</text>
</comment>
<dbReference type="SFLD" id="SFLDG01125">
    <property type="entry name" value="C1.1:_Acid_Phosphatase_Like"/>
    <property type="match status" value="1"/>
</dbReference>
<evidence type="ECO:0000256" key="2">
    <source>
        <dbReference type="SAM" id="MobiDB-lite"/>
    </source>
</evidence>
<evidence type="ECO:0000256" key="1">
    <source>
        <dbReference type="ARBA" id="ARBA00022729"/>
    </source>
</evidence>
<name>A0A7W6NVQ4_9SPHN</name>
<dbReference type="InterPro" id="IPR036412">
    <property type="entry name" value="HAD-like_sf"/>
</dbReference>
<dbReference type="GO" id="GO:0009279">
    <property type="term" value="C:cell outer membrane"/>
    <property type="evidence" value="ECO:0007669"/>
    <property type="project" value="InterPro"/>
</dbReference>
<dbReference type="InterPro" id="IPR006423">
    <property type="entry name" value="Lipo_e_P4"/>
</dbReference>
<evidence type="ECO:0000313" key="5">
    <source>
        <dbReference type="Proteomes" id="UP000557392"/>
    </source>
</evidence>
<dbReference type="PANTHER" id="PTHR31284">
    <property type="entry name" value="ACID PHOSPHATASE-LIKE PROTEIN"/>
    <property type="match status" value="1"/>
</dbReference>
<gene>
    <name evidence="4" type="ORF">GGR46_000307</name>
</gene>
<proteinExistence type="predicted"/>
<reference evidence="4 5" key="1">
    <citation type="submission" date="2020-08" db="EMBL/GenBank/DDBJ databases">
        <title>Genomic Encyclopedia of Type Strains, Phase IV (KMG-IV): sequencing the most valuable type-strain genomes for metagenomic binning, comparative biology and taxonomic classification.</title>
        <authorList>
            <person name="Goeker M."/>
        </authorList>
    </citation>
    <scope>NUCLEOTIDE SEQUENCE [LARGE SCALE GENOMIC DNA]</scope>
    <source>
        <strain evidence="4 5">DSM 101806</strain>
    </source>
</reference>
<accession>A0A7W6NVQ4</accession>
<dbReference type="Proteomes" id="UP000557392">
    <property type="component" value="Unassembled WGS sequence"/>
</dbReference>
<keyword evidence="5" id="KW-1185">Reference proteome</keyword>
<dbReference type="EMBL" id="JACIEH010000001">
    <property type="protein sequence ID" value="MBB4096774.1"/>
    <property type="molecule type" value="Genomic_DNA"/>
</dbReference>
<dbReference type="RefSeq" id="WP_343057938.1">
    <property type="nucleotide sequence ID" value="NZ_JACIEH010000001.1"/>
</dbReference>
<dbReference type="SFLD" id="SFLDS00003">
    <property type="entry name" value="Haloacid_Dehalogenase"/>
    <property type="match status" value="1"/>
</dbReference>
<organism evidence="4 5">
    <name type="scientific">Sphingomonas kyeonggiensis</name>
    <dbReference type="NCBI Taxonomy" id="1268553"/>
    <lineage>
        <taxon>Bacteria</taxon>
        <taxon>Pseudomonadati</taxon>
        <taxon>Pseudomonadota</taxon>
        <taxon>Alphaproteobacteria</taxon>
        <taxon>Sphingomonadales</taxon>
        <taxon>Sphingomonadaceae</taxon>
        <taxon>Sphingomonas</taxon>
    </lineage>
</organism>
<keyword evidence="1 3" id="KW-0732">Signal</keyword>
<dbReference type="Pfam" id="PF03767">
    <property type="entry name" value="Acid_phosphat_B"/>
    <property type="match status" value="1"/>
</dbReference>
<dbReference type="AlphaFoldDB" id="A0A7W6NVQ4"/>
<dbReference type="InterPro" id="IPR005519">
    <property type="entry name" value="Acid_phosphat_B-like"/>
</dbReference>
<keyword evidence="4" id="KW-0449">Lipoprotein</keyword>
<feature type="signal peptide" evidence="3">
    <location>
        <begin position="1"/>
        <end position="23"/>
    </location>
</feature>
<dbReference type="SUPFAM" id="SSF56784">
    <property type="entry name" value="HAD-like"/>
    <property type="match status" value="1"/>
</dbReference>
<sequence length="357" mass="38149">MNRILAITGLVLASTGLSGCIAAAVPIAAAAGVVKTSQDSKARKRSKRQQTAPAPQPGQVYTTEDGQKVQVTNLTALPTPGEAAVAPVAAKPVPGSVPPEMQFLYGSGEASALSLQAYAALWTYVHGELRFRRDKSQITSVVMTRDSTLTSPKFGTCGKRPMAVVFDVDETVLLNLGFESDAARRGPGYDQGRWTRWEETGADKVEAVPGAAETIAALRSDGITVIFNTNRSASTAPFTIEALNRAGLGPVTLGDTLILRDDNAPSGKDERRWQIAERYCIVAMGGDQLGDFSDLFNAKDLSTPARRNTTSNTLIAPLWGHGWFILPNPVYGSGLKGGMDEVFPKDKQWADPAEEKK</sequence>
<evidence type="ECO:0000313" key="4">
    <source>
        <dbReference type="EMBL" id="MBB4096774.1"/>
    </source>
</evidence>
<dbReference type="InterPro" id="IPR023214">
    <property type="entry name" value="HAD_sf"/>
</dbReference>
<dbReference type="Gene3D" id="3.40.50.1000">
    <property type="entry name" value="HAD superfamily/HAD-like"/>
    <property type="match status" value="1"/>
</dbReference>
<evidence type="ECO:0000256" key="3">
    <source>
        <dbReference type="SAM" id="SignalP"/>
    </source>
</evidence>
<dbReference type="PANTHER" id="PTHR31284:SF10">
    <property type="entry name" value="ACID PHOSPHATASE-LIKE PROTEIN"/>
    <property type="match status" value="1"/>
</dbReference>
<feature type="region of interest" description="Disordered" evidence="2">
    <location>
        <begin position="36"/>
        <end position="65"/>
    </location>
</feature>
<dbReference type="PROSITE" id="PS51257">
    <property type="entry name" value="PROKAR_LIPOPROTEIN"/>
    <property type="match status" value="1"/>
</dbReference>
<protein>
    <submittedName>
        <fullName evidence="4">5'-nucleotidase (Lipoprotein e(P4) family)</fullName>
    </submittedName>
</protein>
<feature type="chain" id="PRO_5031512833" evidence="3">
    <location>
        <begin position="24"/>
        <end position="357"/>
    </location>
</feature>